<evidence type="ECO:0000256" key="3">
    <source>
        <dbReference type="ARBA" id="ARBA00022630"/>
    </source>
</evidence>
<name>A0A1A8TK92_9GAMM</name>
<dbReference type="PANTHER" id="PTHR13847:SF280">
    <property type="entry name" value="D-AMINO ACID DEHYDROGENASE"/>
    <property type="match status" value="1"/>
</dbReference>
<evidence type="ECO:0000256" key="5">
    <source>
        <dbReference type="ARBA" id="ARBA00023002"/>
    </source>
</evidence>
<dbReference type="RefSeq" id="WP_067211935.1">
    <property type="nucleotide sequence ID" value="NZ_FLOC01000017.1"/>
</dbReference>
<dbReference type="OrthoDB" id="9805337at2"/>
<dbReference type="FunFam" id="3.50.50.60:FF:000020">
    <property type="entry name" value="D-amino acid dehydrogenase"/>
    <property type="match status" value="1"/>
</dbReference>
<evidence type="ECO:0000259" key="7">
    <source>
        <dbReference type="Pfam" id="PF01266"/>
    </source>
</evidence>
<dbReference type="Gene3D" id="3.50.50.60">
    <property type="entry name" value="FAD/NAD(P)-binding domain"/>
    <property type="match status" value="2"/>
</dbReference>
<comment type="catalytic activity">
    <reaction evidence="6">
        <text>a D-alpha-amino acid + A + H2O = a 2-oxocarboxylate + AH2 + NH4(+)</text>
        <dbReference type="Rhea" id="RHEA:18125"/>
        <dbReference type="ChEBI" id="CHEBI:13193"/>
        <dbReference type="ChEBI" id="CHEBI:15377"/>
        <dbReference type="ChEBI" id="CHEBI:17499"/>
        <dbReference type="ChEBI" id="CHEBI:28938"/>
        <dbReference type="ChEBI" id="CHEBI:35179"/>
        <dbReference type="ChEBI" id="CHEBI:59871"/>
    </reaction>
</comment>
<comment type="similarity">
    <text evidence="2">Belongs to the DadA oxidoreductase family.</text>
</comment>
<accession>A0A1A8TK92</accession>
<dbReference type="GO" id="GO:0005886">
    <property type="term" value="C:plasma membrane"/>
    <property type="evidence" value="ECO:0007669"/>
    <property type="project" value="TreeGrafter"/>
</dbReference>
<dbReference type="EMBL" id="FLOC01000017">
    <property type="protein sequence ID" value="SBS34252.1"/>
    <property type="molecule type" value="Genomic_DNA"/>
</dbReference>
<evidence type="ECO:0000256" key="6">
    <source>
        <dbReference type="ARBA" id="ARBA00047884"/>
    </source>
</evidence>
<keyword evidence="4" id="KW-0274">FAD</keyword>
<dbReference type="PANTHER" id="PTHR13847">
    <property type="entry name" value="SARCOSINE DEHYDROGENASE-RELATED"/>
    <property type="match status" value="1"/>
</dbReference>
<dbReference type="GO" id="GO:0055130">
    <property type="term" value="P:D-alanine catabolic process"/>
    <property type="evidence" value="ECO:0007669"/>
    <property type="project" value="TreeGrafter"/>
</dbReference>
<evidence type="ECO:0000313" key="8">
    <source>
        <dbReference type="EMBL" id="SBS34252.1"/>
    </source>
</evidence>
<keyword evidence="5 8" id="KW-0560">Oxidoreductase</keyword>
<keyword evidence="9" id="KW-1185">Reference proteome</keyword>
<dbReference type="SUPFAM" id="SSF54373">
    <property type="entry name" value="FAD-linked reductases, C-terminal domain"/>
    <property type="match status" value="1"/>
</dbReference>
<keyword evidence="3" id="KW-0285">Flavoprotein</keyword>
<evidence type="ECO:0000256" key="1">
    <source>
        <dbReference type="ARBA" id="ARBA00001974"/>
    </source>
</evidence>
<dbReference type="EC" id="1.4.99.6" evidence="8"/>
<dbReference type="Proteomes" id="UP000092627">
    <property type="component" value="Unassembled WGS sequence"/>
</dbReference>
<dbReference type="SUPFAM" id="SSF51905">
    <property type="entry name" value="FAD/NAD(P)-binding domain"/>
    <property type="match status" value="1"/>
</dbReference>
<proteinExistence type="inferred from homology"/>
<dbReference type="InterPro" id="IPR006076">
    <property type="entry name" value="FAD-dep_OxRdtase"/>
</dbReference>
<dbReference type="GO" id="GO:0005737">
    <property type="term" value="C:cytoplasm"/>
    <property type="evidence" value="ECO:0007669"/>
    <property type="project" value="TreeGrafter"/>
</dbReference>
<dbReference type="AlphaFoldDB" id="A0A1A8TK92"/>
<dbReference type="Gene3D" id="3.30.9.10">
    <property type="entry name" value="D-Amino Acid Oxidase, subunit A, domain 2"/>
    <property type="match status" value="1"/>
</dbReference>
<dbReference type="InterPro" id="IPR036188">
    <property type="entry name" value="FAD/NAD-bd_sf"/>
</dbReference>
<dbReference type="Pfam" id="PF01266">
    <property type="entry name" value="DAO"/>
    <property type="match status" value="1"/>
</dbReference>
<sequence>MKVCILGAGVIGLTSAYYLAKKGMQVTVIDRQADVALEASFANAGQVSPGYSAPWAAPGVPLKAVKWLFEKYSPLKISPELELKKIAWMSQMLSNCTAAKYNTNKSRMMALAEYSRDCFIDLRNDIGIQYDDGQGGTLQLFRSDAQVESSEKDIKVLKSLGVAHQVLNPTEILTVEPGLAPVIDKFKGGLRLTGDEMGDCFMFCQALKKQCESLGVQFKFNTNITKLVVEQGKVQALATGDGDVACEQLLVCLGSYSKEMLKVIGINVPIYPVKGYSLTVPISDAKFAPTSTIMDETYKVAVTRLGDRIRAAGTAELAGYNLDLPKARTDTIAHVVGDVFPQGADLTEAEYWTGLRPMTPDGTPIIGATSIKGLYLNTGHGTLGWTMSCGSAAVIADIIAGEPTAIDSSSLAVQRYAN</sequence>
<evidence type="ECO:0000256" key="4">
    <source>
        <dbReference type="ARBA" id="ARBA00022827"/>
    </source>
</evidence>
<gene>
    <name evidence="8" type="primary">dadA_2</name>
    <name evidence="8" type="ORF">MAQ5080_02818</name>
</gene>
<dbReference type="GO" id="GO:0008718">
    <property type="term" value="F:D-amino-acid dehydrogenase activity"/>
    <property type="evidence" value="ECO:0007669"/>
    <property type="project" value="TreeGrafter"/>
</dbReference>
<organism evidence="8 9">
    <name type="scientific">Marinomonas aquimarina</name>
    <dbReference type="NCBI Taxonomy" id="295068"/>
    <lineage>
        <taxon>Bacteria</taxon>
        <taxon>Pseudomonadati</taxon>
        <taxon>Pseudomonadota</taxon>
        <taxon>Gammaproteobacteria</taxon>
        <taxon>Oceanospirillales</taxon>
        <taxon>Oceanospirillaceae</taxon>
        <taxon>Marinomonas</taxon>
    </lineage>
</organism>
<reference evidence="8 9" key="1">
    <citation type="submission" date="2016-06" db="EMBL/GenBank/DDBJ databases">
        <authorList>
            <person name="Kjaerup R.B."/>
            <person name="Dalgaard T.S."/>
            <person name="Juul-Madsen H.R."/>
        </authorList>
    </citation>
    <scope>NUCLEOTIDE SEQUENCE [LARGE SCALE GENOMIC DNA]</scope>
    <source>
        <strain evidence="8 9">CECT 5080</strain>
    </source>
</reference>
<evidence type="ECO:0000256" key="2">
    <source>
        <dbReference type="ARBA" id="ARBA00009410"/>
    </source>
</evidence>
<evidence type="ECO:0000313" key="9">
    <source>
        <dbReference type="Proteomes" id="UP000092627"/>
    </source>
</evidence>
<dbReference type="STRING" id="295068.MAQ5080_02818"/>
<comment type="cofactor">
    <cofactor evidence="1">
        <name>FAD</name>
        <dbReference type="ChEBI" id="CHEBI:57692"/>
    </cofactor>
</comment>
<protein>
    <submittedName>
        <fullName evidence="8">D-amino acid dehydrogenase small subunit</fullName>
        <ecNumber evidence="8">1.4.99.6</ecNumber>
    </submittedName>
</protein>
<feature type="domain" description="FAD dependent oxidoreductase" evidence="7">
    <location>
        <begin position="2"/>
        <end position="397"/>
    </location>
</feature>
<dbReference type="NCBIfam" id="NF001933">
    <property type="entry name" value="PRK00711.1"/>
    <property type="match status" value="1"/>
</dbReference>